<dbReference type="GO" id="GO:0016853">
    <property type="term" value="F:isomerase activity"/>
    <property type="evidence" value="ECO:0007669"/>
    <property type="project" value="UniProtKB-KW"/>
</dbReference>
<evidence type="ECO:0000256" key="2">
    <source>
        <dbReference type="SAM" id="MobiDB-lite"/>
    </source>
</evidence>
<evidence type="ECO:0000313" key="3">
    <source>
        <dbReference type="EMBL" id="MBB2925333.1"/>
    </source>
</evidence>
<dbReference type="Gene3D" id="2.130.10.10">
    <property type="entry name" value="YVTN repeat-like/Quinoprotein amine dehydrogenase"/>
    <property type="match status" value="1"/>
</dbReference>
<protein>
    <submittedName>
        <fullName evidence="3">6-phosphogluconolactonase (Cycloisomerase 2 family)</fullName>
    </submittedName>
</protein>
<reference evidence="3 4" key="1">
    <citation type="submission" date="2020-08" db="EMBL/GenBank/DDBJ databases">
        <title>The Agave Microbiome: Exploring the role of microbial communities in plant adaptations to desert environments.</title>
        <authorList>
            <person name="Partida-Martinez L.P."/>
        </authorList>
    </citation>
    <scope>NUCLEOTIDE SEQUENCE [LARGE SCALE GENOMIC DNA]</scope>
    <source>
        <strain evidence="3 4">RAS26</strain>
    </source>
</reference>
<dbReference type="EMBL" id="JACHVX010000009">
    <property type="protein sequence ID" value="MBB2925333.1"/>
    <property type="molecule type" value="Genomic_DNA"/>
</dbReference>
<dbReference type="Pfam" id="PF10282">
    <property type="entry name" value="Lactonase"/>
    <property type="match status" value="1"/>
</dbReference>
<feature type="compositionally biased region" description="Low complexity" evidence="2">
    <location>
        <begin position="7"/>
        <end position="28"/>
    </location>
</feature>
<name>A0A7W4UJI6_9CELL</name>
<reference evidence="3 4" key="2">
    <citation type="submission" date="2020-08" db="EMBL/GenBank/DDBJ databases">
        <authorList>
            <person name="Partida-Martinez L."/>
            <person name="Huntemann M."/>
            <person name="Clum A."/>
            <person name="Wang J."/>
            <person name="Palaniappan K."/>
            <person name="Ritter S."/>
            <person name="Chen I.-M."/>
            <person name="Stamatis D."/>
            <person name="Reddy T."/>
            <person name="O'Malley R."/>
            <person name="Daum C."/>
            <person name="Shapiro N."/>
            <person name="Ivanova N."/>
            <person name="Kyrpides N."/>
            <person name="Woyke T."/>
        </authorList>
    </citation>
    <scope>NUCLEOTIDE SEQUENCE [LARGE SCALE GENOMIC DNA]</scope>
    <source>
        <strain evidence="3 4">RAS26</strain>
    </source>
</reference>
<feature type="region of interest" description="Disordered" evidence="2">
    <location>
        <begin position="1"/>
        <end position="28"/>
    </location>
</feature>
<evidence type="ECO:0000256" key="1">
    <source>
        <dbReference type="ARBA" id="ARBA00005564"/>
    </source>
</evidence>
<evidence type="ECO:0000313" key="4">
    <source>
        <dbReference type="Proteomes" id="UP000518206"/>
    </source>
</evidence>
<dbReference type="AlphaFoldDB" id="A0A7W4UJI6"/>
<proteinExistence type="inferred from homology"/>
<gene>
    <name evidence="3" type="ORF">FHR80_004276</name>
</gene>
<sequence>MTEQPRTRPTTTPATGSAPAPAPSAGSRELWVGTYPAAGAGTPAGLGEGVWRVTLDVATGGLAGARQVARTPAPSFVAVHPSGRVLYAVGERSEGTVTAFAVRGGDTDAPEPVRLEPLATVASGGADPCHLLLSPDARTLFVANYSSGTLAVLPLDADGGFAPEVLGSGTPAQVFGHTGTGPDESRQESPHAHFVALAPGAAHVLVCDLGTDEVRRYRVEADGRLAEDGIAATLPPGTGPRHLVFSADGRFAYLVGELDVTVHVLAWDAATTTGRSVQVLPAGGTAAEVDAATGVAPRVLPSHVTLDGDRLLVGVRAAGVLAELAVGSDGLLTPVRDVPLGAGDWPRHHAVVDGWTVVAEQVGGALVTFAPGTREPGTVLPLPAPACVVAVV</sequence>
<dbReference type="InterPro" id="IPR015943">
    <property type="entry name" value="WD40/YVTN_repeat-like_dom_sf"/>
</dbReference>
<organism evidence="3 4">
    <name type="scientific">Cellulomonas cellasea</name>
    <dbReference type="NCBI Taxonomy" id="43670"/>
    <lineage>
        <taxon>Bacteria</taxon>
        <taxon>Bacillati</taxon>
        <taxon>Actinomycetota</taxon>
        <taxon>Actinomycetes</taxon>
        <taxon>Micrococcales</taxon>
        <taxon>Cellulomonadaceae</taxon>
        <taxon>Cellulomonas</taxon>
    </lineage>
</organism>
<dbReference type="PANTHER" id="PTHR30344:SF1">
    <property type="entry name" value="6-PHOSPHOGLUCONOLACTONASE"/>
    <property type="match status" value="1"/>
</dbReference>
<dbReference type="Proteomes" id="UP000518206">
    <property type="component" value="Unassembled WGS sequence"/>
</dbReference>
<accession>A0A7W4UJI6</accession>
<keyword evidence="3" id="KW-0413">Isomerase</keyword>
<comment type="similarity">
    <text evidence="1">Belongs to the cycloisomerase 2 family.</text>
</comment>
<dbReference type="PANTHER" id="PTHR30344">
    <property type="entry name" value="6-PHOSPHOGLUCONOLACTONASE-RELATED"/>
    <property type="match status" value="1"/>
</dbReference>
<dbReference type="SUPFAM" id="SSF51004">
    <property type="entry name" value="C-terminal (heme d1) domain of cytochrome cd1-nitrite reductase"/>
    <property type="match status" value="1"/>
</dbReference>
<dbReference type="InterPro" id="IPR011048">
    <property type="entry name" value="Haem_d1_sf"/>
</dbReference>
<comment type="caution">
    <text evidence="3">The sequence shown here is derived from an EMBL/GenBank/DDBJ whole genome shotgun (WGS) entry which is preliminary data.</text>
</comment>
<dbReference type="InterPro" id="IPR019405">
    <property type="entry name" value="Lactonase_7-beta_prop"/>
</dbReference>
<dbReference type="GO" id="GO:0017057">
    <property type="term" value="F:6-phosphogluconolactonase activity"/>
    <property type="evidence" value="ECO:0007669"/>
    <property type="project" value="TreeGrafter"/>
</dbReference>
<dbReference type="RefSeq" id="WP_183298062.1">
    <property type="nucleotide sequence ID" value="NZ_JACHVX010000009.1"/>
</dbReference>
<dbReference type="InterPro" id="IPR050282">
    <property type="entry name" value="Cycloisomerase_2"/>
</dbReference>